<keyword evidence="3" id="KW-1185">Reference proteome</keyword>
<feature type="transmembrane region" description="Helical" evidence="1">
    <location>
        <begin position="183"/>
        <end position="206"/>
    </location>
</feature>
<accession>A0A1U9K8M5</accession>
<feature type="transmembrane region" description="Helical" evidence="1">
    <location>
        <begin position="275"/>
        <end position="295"/>
    </location>
</feature>
<reference evidence="2 3" key="1">
    <citation type="journal article" date="2015" name="Int. J. Syst. Evol. Microbiol.">
        <title>Novibacillus thermophilus gen. nov., sp. nov., a Gram-staining-negative and moderately thermophilic member of the family Thermoactinomycetaceae.</title>
        <authorList>
            <person name="Yang G."/>
            <person name="Chen J."/>
            <person name="Zhou S."/>
        </authorList>
    </citation>
    <scope>NUCLEOTIDE SEQUENCE [LARGE SCALE GENOMIC DNA]</scope>
    <source>
        <strain evidence="2 3">SG-1</strain>
    </source>
</reference>
<keyword evidence="1" id="KW-0812">Transmembrane</keyword>
<keyword evidence="1" id="KW-0472">Membrane</keyword>
<keyword evidence="1" id="KW-1133">Transmembrane helix</keyword>
<dbReference type="EMBL" id="CP019699">
    <property type="protein sequence ID" value="AQS56378.1"/>
    <property type="molecule type" value="Genomic_DNA"/>
</dbReference>
<feature type="transmembrane region" description="Helical" evidence="1">
    <location>
        <begin position="34"/>
        <end position="58"/>
    </location>
</feature>
<feature type="transmembrane region" description="Helical" evidence="1">
    <location>
        <begin position="64"/>
        <end position="81"/>
    </location>
</feature>
<dbReference type="RefSeq" id="WP_077720242.1">
    <property type="nucleotide sequence ID" value="NZ_CP019699.1"/>
</dbReference>
<protein>
    <recommendedName>
        <fullName evidence="4">Transporter</fullName>
    </recommendedName>
</protein>
<feature type="transmembrane region" description="Helical" evidence="1">
    <location>
        <begin position="102"/>
        <end position="122"/>
    </location>
</feature>
<dbReference type="STRING" id="1471761.B0W44_12010"/>
<evidence type="ECO:0008006" key="4">
    <source>
        <dbReference type="Google" id="ProtNLM"/>
    </source>
</evidence>
<dbReference type="OrthoDB" id="8641791at2"/>
<feature type="transmembrane region" description="Helical" evidence="1">
    <location>
        <begin position="6"/>
        <end position="22"/>
    </location>
</feature>
<dbReference type="KEGG" id="ntr:B0W44_12010"/>
<dbReference type="AlphaFoldDB" id="A0A1U9K8M5"/>
<evidence type="ECO:0000256" key="1">
    <source>
        <dbReference type="SAM" id="Phobius"/>
    </source>
</evidence>
<gene>
    <name evidence="2" type="ORF">B0W44_12010</name>
</gene>
<feature type="transmembrane region" description="Helical" evidence="1">
    <location>
        <begin position="307"/>
        <end position="331"/>
    </location>
</feature>
<evidence type="ECO:0000313" key="3">
    <source>
        <dbReference type="Proteomes" id="UP000188603"/>
    </source>
</evidence>
<organism evidence="2 3">
    <name type="scientific">Novibacillus thermophilus</name>
    <dbReference type="NCBI Taxonomy" id="1471761"/>
    <lineage>
        <taxon>Bacteria</taxon>
        <taxon>Bacillati</taxon>
        <taxon>Bacillota</taxon>
        <taxon>Bacilli</taxon>
        <taxon>Bacillales</taxon>
        <taxon>Thermoactinomycetaceae</taxon>
        <taxon>Novibacillus</taxon>
    </lineage>
</organism>
<dbReference type="Proteomes" id="UP000188603">
    <property type="component" value="Chromosome"/>
</dbReference>
<proteinExistence type="predicted"/>
<sequence>MAWTISHWVYLLGAIVVLFTMLRRKGVVVPSILATFCLGLTYHHSIVAGIGTIFQASLFSAQKLFNIYLIIAVMVGLLKTLEASQADRLMLRPIERWIVGPNVAFCILAIVTFALSVFFWPAPVVPLIGGLLIPAAIRVGLHPMATAMVVSLAGHGMALGGDVVIQGAPKLTAASSGLPVETIILRAGVLSCVAGIVALSITFFMMRRMKTNGAFRAERQGKPVIAQDMLNGNRLSVNDSSRPTGKSALGMAILVPIVLVAVVVVMVWQHITGDAATALLGGTAALLIILGSFWSEGWKALDTVVQHFIDGFVFAFKAMGPVIPIAGFFLLGSPDASQAVLGEQARGYLFDISMGLQNVVADFPFVTSLGILTIGMLTGLDGSGFSGLPLVGTLAIAMGGGEVDPATLASIGQIGAVWTGGGTLVAWSPIVAIAAFANVSITELVRKSFLPVITGLLVATVVGLIVW</sequence>
<evidence type="ECO:0000313" key="2">
    <source>
        <dbReference type="EMBL" id="AQS56378.1"/>
    </source>
</evidence>
<name>A0A1U9K8M5_9BACL</name>
<feature type="transmembrane region" description="Helical" evidence="1">
    <location>
        <begin position="248"/>
        <end position="269"/>
    </location>
</feature>
<feature type="transmembrane region" description="Helical" evidence="1">
    <location>
        <begin position="449"/>
        <end position="466"/>
    </location>
</feature>
<feature type="transmembrane region" description="Helical" evidence="1">
    <location>
        <begin position="416"/>
        <end position="437"/>
    </location>
</feature>